<comment type="caution">
    <text evidence="2">The sequence shown here is derived from an EMBL/GenBank/DDBJ whole genome shotgun (WGS) entry which is preliminary data.</text>
</comment>
<keyword evidence="1" id="KW-1133">Transmembrane helix</keyword>
<sequence>MAVFFLVNYLWVKDFLLVETRRREKLLYEYLRKRPPMIGTIKLLKRIKRALIHYIKIIYNIVAMQPIMGLFSTFFDLRIFTHFWSKSGLEIDWNLIGNTNHRNFNFYIFLKNFLIIIIKIPPDRIKKKEFELP</sequence>
<keyword evidence="1" id="KW-0812">Transmembrane</keyword>
<proteinExistence type="predicted"/>
<organism evidence="2 3">
    <name type="scientific">Brachionus plicatilis</name>
    <name type="common">Marine rotifer</name>
    <name type="synonym">Brachionus muelleri</name>
    <dbReference type="NCBI Taxonomy" id="10195"/>
    <lineage>
        <taxon>Eukaryota</taxon>
        <taxon>Metazoa</taxon>
        <taxon>Spiralia</taxon>
        <taxon>Gnathifera</taxon>
        <taxon>Rotifera</taxon>
        <taxon>Eurotatoria</taxon>
        <taxon>Monogononta</taxon>
        <taxon>Pseudotrocha</taxon>
        <taxon>Ploima</taxon>
        <taxon>Brachionidae</taxon>
        <taxon>Brachionus</taxon>
    </lineage>
</organism>
<name>A0A3M7P3U7_BRAPC</name>
<evidence type="ECO:0000313" key="3">
    <source>
        <dbReference type="Proteomes" id="UP000276133"/>
    </source>
</evidence>
<keyword evidence="1" id="KW-0472">Membrane</keyword>
<protein>
    <submittedName>
        <fullName evidence="2">Uncharacterized protein</fullName>
    </submittedName>
</protein>
<dbReference type="Proteomes" id="UP000276133">
    <property type="component" value="Unassembled WGS sequence"/>
</dbReference>
<dbReference type="EMBL" id="REGN01013560">
    <property type="protein sequence ID" value="RMZ93781.1"/>
    <property type="molecule type" value="Genomic_DNA"/>
</dbReference>
<evidence type="ECO:0000313" key="2">
    <source>
        <dbReference type="EMBL" id="RMZ93781.1"/>
    </source>
</evidence>
<feature type="transmembrane region" description="Helical" evidence="1">
    <location>
        <begin position="57"/>
        <end position="84"/>
    </location>
</feature>
<accession>A0A3M7P3U7</accession>
<evidence type="ECO:0000256" key="1">
    <source>
        <dbReference type="SAM" id="Phobius"/>
    </source>
</evidence>
<reference evidence="2 3" key="1">
    <citation type="journal article" date="2018" name="Sci. Rep.">
        <title>Genomic signatures of local adaptation to the degree of environmental predictability in rotifers.</title>
        <authorList>
            <person name="Franch-Gras L."/>
            <person name="Hahn C."/>
            <person name="Garcia-Roger E.M."/>
            <person name="Carmona M.J."/>
            <person name="Serra M."/>
            <person name="Gomez A."/>
        </authorList>
    </citation>
    <scope>NUCLEOTIDE SEQUENCE [LARGE SCALE GENOMIC DNA]</scope>
    <source>
        <strain evidence="2">HYR1</strain>
    </source>
</reference>
<keyword evidence="3" id="KW-1185">Reference proteome</keyword>
<gene>
    <name evidence="2" type="ORF">BpHYR1_044468</name>
</gene>
<dbReference type="AlphaFoldDB" id="A0A3M7P3U7"/>